<dbReference type="AlphaFoldDB" id="A0AAW9IC08"/>
<gene>
    <name evidence="1" type="ORF">GNF79_21060</name>
</gene>
<evidence type="ECO:0000313" key="2">
    <source>
        <dbReference type="Proteomes" id="UP001291306"/>
    </source>
</evidence>
<accession>A0AAW9IC08</accession>
<comment type="caution">
    <text evidence="1">The sequence shown here is derived from an EMBL/GenBank/DDBJ whole genome shotgun (WGS) entry which is preliminary data.</text>
</comment>
<dbReference type="Proteomes" id="UP001291306">
    <property type="component" value="Unassembled WGS sequence"/>
</dbReference>
<proteinExistence type="predicted"/>
<organism evidence="1 2">
    <name type="scientific">Clostridium perfringens</name>
    <dbReference type="NCBI Taxonomy" id="1502"/>
    <lineage>
        <taxon>Bacteria</taxon>
        <taxon>Bacillati</taxon>
        <taxon>Bacillota</taxon>
        <taxon>Clostridia</taxon>
        <taxon>Eubacteriales</taxon>
        <taxon>Clostridiaceae</taxon>
        <taxon>Clostridium</taxon>
    </lineage>
</organism>
<dbReference type="RefSeq" id="WP_322459547.1">
    <property type="nucleotide sequence ID" value="NZ_WNVC01001470.1"/>
</dbReference>
<protein>
    <recommendedName>
        <fullName evidence="3">DUF2971 domain-containing protein</fullName>
    </recommendedName>
</protein>
<sequence length="110" mass="13011">MDLYHYTDVHGLENILKSRKIRFTSLKYVDCKSENLSSNLFDYGSNIFVSCFTIKNEESVELWNTNSEYGQGVRLKFQKDLINGFTKKYKREDIKYIVHGDGKIYKVEYT</sequence>
<name>A0AAW9IC08_CLOPF</name>
<reference evidence="1" key="1">
    <citation type="submission" date="2019-11" db="EMBL/GenBank/DDBJ databases">
        <title>Characterization of Clostridium perfringens isolates from swine manure treated agricultural soils.</title>
        <authorList>
            <person name="Wushke S.T."/>
        </authorList>
    </citation>
    <scope>NUCLEOTIDE SEQUENCE</scope>
    <source>
        <strain evidence="1">X26</strain>
    </source>
</reference>
<feature type="non-terminal residue" evidence="1">
    <location>
        <position position="110"/>
    </location>
</feature>
<evidence type="ECO:0000313" key="1">
    <source>
        <dbReference type="EMBL" id="MDZ5001494.1"/>
    </source>
</evidence>
<evidence type="ECO:0008006" key="3">
    <source>
        <dbReference type="Google" id="ProtNLM"/>
    </source>
</evidence>
<dbReference type="EMBL" id="WNVC01001470">
    <property type="protein sequence ID" value="MDZ5001494.1"/>
    <property type="molecule type" value="Genomic_DNA"/>
</dbReference>